<dbReference type="STRING" id="649638.Trad_2906"/>
<evidence type="ECO:0000256" key="2">
    <source>
        <dbReference type="SAM" id="SignalP"/>
    </source>
</evidence>
<dbReference type="RefSeq" id="WP_013179363.1">
    <property type="nucleotide sequence ID" value="NC_014221.1"/>
</dbReference>
<keyword evidence="4" id="KW-1185">Reference proteome</keyword>
<accession>D7CVU3</accession>
<feature type="region of interest" description="Disordered" evidence="1">
    <location>
        <begin position="22"/>
        <end position="88"/>
    </location>
</feature>
<dbReference type="EMBL" id="CP002049">
    <property type="protein sequence ID" value="ADI16004.1"/>
    <property type="molecule type" value="Genomic_DNA"/>
</dbReference>
<feature type="compositionally biased region" description="Low complexity" evidence="1">
    <location>
        <begin position="73"/>
        <end position="84"/>
    </location>
</feature>
<dbReference type="PROSITE" id="PS51257">
    <property type="entry name" value="PROKAR_LIPOPROTEIN"/>
    <property type="match status" value="1"/>
</dbReference>
<keyword evidence="2" id="KW-0732">Signal</keyword>
<dbReference type="KEGG" id="tra:Trad_2906"/>
<proteinExistence type="predicted"/>
<dbReference type="AlphaFoldDB" id="D7CVU3"/>
<dbReference type="Proteomes" id="UP000000379">
    <property type="component" value="Chromosome"/>
</dbReference>
<evidence type="ECO:0000313" key="3">
    <source>
        <dbReference type="EMBL" id="ADI16004.1"/>
    </source>
</evidence>
<protein>
    <submittedName>
        <fullName evidence="3">Hydroxyproline-rich glycoprotein, putative</fullName>
    </submittedName>
</protein>
<feature type="chain" id="PRO_5003094492" evidence="2">
    <location>
        <begin position="25"/>
        <end position="220"/>
    </location>
</feature>
<evidence type="ECO:0000256" key="1">
    <source>
        <dbReference type="SAM" id="MobiDB-lite"/>
    </source>
</evidence>
<organism evidence="3 4">
    <name type="scientific">Truepera radiovictrix (strain DSM 17093 / CIP 108686 / LMG 22925 / RQ-24)</name>
    <dbReference type="NCBI Taxonomy" id="649638"/>
    <lineage>
        <taxon>Bacteria</taxon>
        <taxon>Thermotogati</taxon>
        <taxon>Deinococcota</taxon>
        <taxon>Deinococci</taxon>
        <taxon>Trueperales</taxon>
        <taxon>Trueperaceae</taxon>
        <taxon>Truepera</taxon>
    </lineage>
</organism>
<reference evidence="3 4" key="2">
    <citation type="journal article" date="2011" name="Stand. Genomic Sci.">
        <title>Complete genome sequence of Truepera radiovictrix type strain (RQ-24).</title>
        <authorList>
            <person name="Ivanova N."/>
            <person name="Rohde C."/>
            <person name="Munk C."/>
            <person name="Nolan M."/>
            <person name="Lucas S."/>
            <person name="Del Rio T.G."/>
            <person name="Tice H."/>
            <person name="Deshpande S."/>
            <person name="Cheng J.F."/>
            <person name="Tapia R."/>
            <person name="Han C."/>
            <person name="Goodwin L."/>
            <person name="Pitluck S."/>
            <person name="Liolios K."/>
            <person name="Mavromatis K."/>
            <person name="Mikhailova N."/>
            <person name="Pati A."/>
            <person name="Chen A."/>
            <person name="Palaniappan K."/>
            <person name="Land M."/>
            <person name="Hauser L."/>
            <person name="Chang Y.J."/>
            <person name="Jeffries C.D."/>
            <person name="Brambilla E."/>
            <person name="Rohde M."/>
            <person name="Goker M."/>
            <person name="Tindall B.J."/>
            <person name="Woyke T."/>
            <person name="Bristow J."/>
            <person name="Eisen J.A."/>
            <person name="Markowitz V."/>
            <person name="Hugenholtz P."/>
            <person name="Kyrpides N.C."/>
            <person name="Klenk H.P."/>
            <person name="Lapidus A."/>
        </authorList>
    </citation>
    <scope>NUCLEOTIDE SEQUENCE [LARGE SCALE GENOMIC DNA]</scope>
    <source>
        <strain evidence="4">DSM 17093 / CIP 108686 / LMG 22925 / RQ-24</strain>
    </source>
</reference>
<name>D7CVU3_TRURR</name>
<feature type="signal peptide" evidence="2">
    <location>
        <begin position="1"/>
        <end position="24"/>
    </location>
</feature>
<dbReference type="HOGENOM" id="CLU_1255506_0_0_0"/>
<gene>
    <name evidence="3" type="ordered locus">Trad_2906</name>
</gene>
<sequence>MHRWLPLLAGALLAACAPAPQQPAALEPAPPIAEPIEEPATELPRAEEPIGAPGGATVTQLEPPEVDAEPDAPAEAAGEAAAPAEVPPAPQGVIAISADGETFVTGEENPVTVAAGSSFSLRLEFSDPDGITDLGVELRNSEFAGPLPTGPFSVTASDCDAQLAGAPTEVSCTLEVAIAPDAQPIDQEGEFAYAFRPSATDSLGNSALAFSWAYLIVEPL</sequence>
<reference evidence="4" key="1">
    <citation type="submission" date="2010-05" db="EMBL/GenBank/DDBJ databases">
        <title>The complete genome of Truepera radiovictris DSM 17093.</title>
        <authorList>
            <consortium name="US DOE Joint Genome Institute (JGI-PGF)"/>
            <person name="Lucas S."/>
            <person name="Copeland A."/>
            <person name="Lapidus A."/>
            <person name="Glavina del Rio T."/>
            <person name="Dalin E."/>
            <person name="Tice H."/>
            <person name="Bruce D."/>
            <person name="Goodwin L."/>
            <person name="Pitluck S."/>
            <person name="Kyrpides N."/>
            <person name="Mavromatis K."/>
            <person name="Ovchinnikova G."/>
            <person name="Munk A.C."/>
            <person name="Detter J.C."/>
            <person name="Han C."/>
            <person name="Tapia R."/>
            <person name="Land M."/>
            <person name="Hauser L."/>
            <person name="Markowitz V."/>
            <person name="Cheng J.-F."/>
            <person name="Hugenholtz P."/>
            <person name="Woyke T."/>
            <person name="Wu D."/>
            <person name="Tindall B."/>
            <person name="Pomrenke H.G."/>
            <person name="Brambilla E."/>
            <person name="Klenk H.-P."/>
            <person name="Eisen J.A."/>
        </authorList>
    </citation>
    <scope>NUCLEOTIDE SEQUENCE [LARGE SCALE GENOMIC DNA]</scope>
    <source>
        <strain evidence="4">DSM 17093 / CIP 108686 / LMG 22925 / RQ-24</strain>
    </source>
</reference>
<evidence type="ECO:0000313" key="4">
    <source>
        <dbReference type="Proteomes" id="UP000000379"/>
    </source>
</evidence>